<dbReference type="SUPFAM" id="SSF56801">
    <property type="entry name" value="Acetyl-CoA synthetase-like"/>
    <property type="match status" value="1"/>
</dbReference>
<dbReference type="AlphaFoldDB" id="A0A3P3RIK6"/>
<evidence type="ECO:0000313" key="2">
    <source>
        <dbReference type="Proteomes" id="UP000282322"/>
    </source>
</evidence>
<protein>
    <recommendedName>
        <fullName evidence="3">Acetyl-CoA synthetase</fullName>
    </recommendedName>
</protein>
<dbReference type="InterPro" id="IPR042099">
    <property type="entry name" value="ANL_N_sf"/>
</dbReference>
<dbReference type="OrthoDB" id="205088at2157"/>
<proteinExistence type="predicted"/>
<name>A0A3P3RIK6_9EURY</name>
<evidence type="ECO:0000313" key="1">
    <source>
        <dbReference type="EMBL" id="RRJ32659.1"/>
    </source>
</evidence>
<dbReference type="Gene3D" id="3.40.50.12780">
    <property type="entry name" value="N-terminal domain of ligase-like"/>
    <property type="match status" value="1"/>
</dbReference>
<dbReference type="Proteomes" id="UP000282322">
    <property type="component" value="Unassembled WGS sequence"/>
</dbReference>
<gene>
    <name evidence="1" type="ORF">EIK79_04165</name>
</gene>
<dbReference type="EMBL" id="RRCH01000007">
    <property type="protein sequence ID" value="RRJ32659.1"/>
    <property type="molecule type" value="Genomic_DNA"/>
</dbReference>
<organism evidence="1 2">
    <name type="scientific">Halocatena pleomorpha</name>
    <dbReference type="NCBI Taxonomy" id="1785090"/>
    <lineage>
        <taxon>Archaea</taxon>
        <taxon>Methanobacteriati</taxon>
        <taxon>Methanobacteriota</taxon>
        <taxon>Stenosarchaea group</taxon>
        <taxon>Halobacteria</taxon>
        <taxon>Halobacteriales</taxon>
        <taxon>Natronomonadaceae</taxon>
        <taxon>Halocatena</taxon>
    </lineage>
</organism>
<reference evidence="1 2" key="1">
    <citation type="submission" date="2018-11" db="EMBL/GenBank/DDBJ databases">
        <title>Taxonoimc description of Halomarina strain SPP-AMP-1.</title>
        <authorList>
            <person name="Pal Y."/>
            <person name="Srinivasana K."/>
            <person name="Verma A."/>
            <person name="Kumar P."/>
        </authorList>
    </citation>
    <scope>NUCLEOTIDE SEQUENCE [LARGE SCALE GENOMIC DNA]</scope>
    <source>
        <strain evidence="1 2">SPP-AMP-1</strain>
    </source>
</reference>
<dbReference type="RefSeq" id="WP_124953885.1">
    <property type="nucleotide sequence ID" value="NZ_RRCH01000007.1"/>
</dbReference>
<evidence type="ECO:0008006" key="3">
    <source>
        <dbReference type="Google" id="ProtNLM"/>
    </source>
</evidence>
<keyword evidence="2" id="KW-1185">Reference proteome</keyword>
<comment type="caution">
    <text evidence="1">The sequence shown here is derived from an EMBL/GenBank/DDBJ whole genome shotgun (WGS) entry which is preliminary data.</text>
</comment>
<accession>A0A3P3RIK6</accession>
<sequence length="234" mass="25325">MTRLNELLARDRRTDVLALRDEANDHQYDYRRFCTTAWKVGNLLHHFGVRTGTTVVVAGRQRPEPILSVLGTALLGGTVRVGSEIADARALIAPTVDFDSDTRQPGTHRIGYGERPTDPSDTFFEQDVWRENPTQPPGRVAPDTPLVETTEATYTHKAVFSAAQSVVDRWDLTADTTVAVRAPLKRPETIVAGVVAPLMAGATVLLPDGGVGDCAVVAETGPESRTLTVDAIDL</sequence>